<evidence type="ECO:0000313" key="1">
    <source>
        <dbReference type="EMBL" id="SVD56353.1"/>
    </source>
</evidence>
<name>A0A382WC37_9ZZZZ</name>
<organism evidence="1">
    <name type="scientific">marine metagenome</name>
    <dbReference type="NCBI Taxonomy" id="408172"/>
    <lineage>
        <taxon>unclassified sequences</taxon>
        <taxon>metagenomes</taxon>
        <taxon>ecological metagenomes</taxon>
    </lineage>
</organism>
<feature type="non-terminal residue" evidence="1">
    <location>
        <position position="32"/>
    </location>
</feature>
<reference evidence="1" key="1">
    <citation type="submission" date="2018-05" db="EMBL/GenBank/DDBJ databases">
        <authorList>
            <person name="Lanie J.A."/>
            <person name="Ng W.-L."/>
            <person name="Kazmierczak K.M."/>
            <person name="Andrzejewski T.M."/>
            <person name="Davidsen T.M."/>
            <person name="Wayne K.J."/>
            <person name="Tettelin H."/>
            <person name="Glass J.I."/>
            <person name="Rusch D."/>
            <person name="Podicherti R."/>
            <person name="Tsui H.-C.T."/>
            <person name="Winkler M.E."/>
        </authorList>
    </citation>
    <scope>NUCLEOTIDE SEQUENCE</scope>
</reference>
<dbReference type="AlphaFoldDB" id="A0A382WC37"/>
<dbReference type="EMBL" id="UINC01158685">
    <property type="protein sequence ID" value="SVD56353.1"/>
    <property type="molecule type" value="Genomic_DNA"/>
</dbReference>
<proteinExistence type="predicted"/>
<gene>
    <name evidence="1" type="ORF">METZ01_LOCUS409207</name>
</gene>
<accession>A0A382WC37</accession>
<sequence length="32" mass="3527">MLFSATALFAAHANDRISNSEIDPTVLHEQAR</sequence>
<protein>
    <submittedName>
        <fullName evidence="1">Uncharacterized protein</fullName>
    </submittedName>
</protein>